<name>A0A511JD89_9CELL</name>
<gene>
    <name evidence="2" type="ORF">CCO02nite_26250</name>
</gene>
<sequence length="208" mass="22866">MFGRRRNRTADEPVRVARQVRLGEVADPDRTTTTLVDHPDSYTALDHAPGTTPVDRDAAIAYVVARVRAAVEQHAVDDEVPDWLDGHIDALRAGWDAAVEAESRERELTLRSLLGMELHHLTASQARLARLRAEAARLEADVAGWRRVLLGADEFRPEPVADEQPTAPRPVALGDALDASSGLHDDADLTALAVFDNPLIYAPKEHQR</sequence>
<protein>
    <submittedName>
        <fullName evidence="2">Uncharacterized protein</fullName>
    </submittedName>
</protein>
<evidence type="ECO:0000256" key="1">
    <source>
        <dbReference type="SAM" id="Coils"/>
    </source>
</evidence>
<accession>A0A511JD89</accession>
<reference evidence="2 3" key="1">
    <citation type="submission" date="2019-07" db="EMBL/GenBank/DDBJ databases">
        <title>Whole genome shotgun sequence of Cellulomonas composti NBRC 100758.</title>
        <authorList>
            <person name="Hosoyama A."/>
            <person name="Uohara A."/>
            <person name="Ohji S."/>
            <person name="Ichikawa N."/>
        </authorList>
    </citation>
    <scope>NUCLEOTIDE SEQUENCE [LARGE SCALE GENOMIC DNA]</scope>
    <source>
        <strain evidence="2 3">NBRC 100758</strain>
    </source>
</reference>
<comment type="caution">
    <text evidence="2">The sequence shown here is derived from an EMBL/GenBank/DDBJ whole genome shotgun (WGS) entry which is preliminary data.</text>
</comment>
<proteinExistence type="predicted"/>
<evidence type="ECO:0000313" key="2">
    <source>
        <dbReference type="EMBL" id="GEL95967.1"/>
    </source>
</evidence>
<dbReference type="RefSeq" id="WP_146843603.1">
    <property type="nucleotide sequence ID" value="NZ_BJWG01000013.1"/>
</dbReference>
<dbReference type="AlphaFoldDB" id="A0A511JD89"/>
<organism evidence="2 3">
    <name type="scientific">Cellulomonas composti</name>
    <dbReference type="NCBI Taxonomy" id="266130"/>
    <lineage>
        <taxon>Bacteria</taxon>
        <taxon>Bacillati</taxon>
        <taxon>Actinomycetota</taxon>
        <taxon>Actinomycetes</taxon>
        <taxon>Micrococcales</taxon>
        <taxon>Cellulomonadaceae</taxon>
        <taxon>Cellulomonas</taxon>
    </lineage>
</organism>
<keyword evidence="3" id="KW-1185">Reference proteome</keyword>
<keyword evidence="1" id="KW-0175">Coiled coil</keyword>
<dbReference type="Proteomes" id="UP000321720">
    <property type="component" value="Unassembled WGS sequence"/>
</dbReference>
<feature type="coiled-coil region" evidence="1">
    <location>
        <begin position="121"/>
        <end position="148"/>
    </location>
</feature>
<evidence type="ECO:0000313" key="3">
    <source>
        <dbReference type="Proteomes" id="UP000321720"/>
    </source>
</evidence>
<dbReference type="EMBL" id="BJWG01000013">
    <property type="protein sequence ID" value="GEL95967.1"/>
    <property type="molecule type" value="Genomic_DNA"/>
</dbReference>